<reference evidence="1" key="1">
    <citation type="journal article" date="2014" name="Front. Microbiol.">
        <title>High frequency of phylogenetically diverse reductive dehalogenase-homologous genes in deep subseafloor sedimentary metagenomes.</title>
        <authorList>
            <person name="Kawai M."/>
            <person name="Futagami T."/>
            <person name="Toyoda A."/>
            <person name="Takaki Y."/>
            <person name="Nishi S."/>
            <person name="Hori S."/>
            <person name="Arai W."/>
            <person name="Tsubouchi T."/>
            <person name="Morono Y."/>
            <person name="Uchiyama I."/>
            <person name="Ito T."/>
            <person name="Fujiyama A."/>
            <person name="Inagaki F."/>
            <person name="Takami H."/>
        </authorList>
    </citation>
    <scope>NUCLEOTIDE SEQUENCE</scope>
    <source>
        <strain evidence="1">Expedition CK06-06</strain>
    </source>
</reference>
<accession>X1PLX9</accession>
<gene>
    <name evidence="1" type="ORF">S06H3_39306</name>
</gene>
<organism evidence="1">
    <name type="scientific">marine sediment metagenome</name>
    <dbReference type="NCBI Taxonomy" id="412755"/>
    <lineage>
        <taxon>unclassified sequences</taxon>
        <taxon>metagenomes</taxon>
        <taxon>ecological metagenomes</taxon>
    </lineage>
</organism>
<comment type="caution">
    <text evidence="1">The sequence shown here is derived from an EMBL/GenBank/DDBJ whole genome shotgun (WGS) entry which is preliminary data.</text>
</comment>
<name>X1PLX9_9ZZZZ</name>
<dbReference type="AlphaFoldDB" id="X1PLX9"/>
<feature type="non-terminal residue" evidence="1">
    <location>
        <position position="1"/>
    </location>
</feature>
<evidence type="ECO:0000313" key="1">
    <source>
        <dbReference type="EMBL" id="GAI43511.1"/>
    </source>
</evidence>
<proteinExistence type="predicted"/>
<dbReference type="EMBL" id="BARV01024029">
    <property type="protein sequence ID" value="GAI43511.1"/>
    <property type="molecule type" value="Genomic_DNA"/>
</dbReference>
<protein>
    <submittedName>
        <fullName evidence="1">Uncharacterized protein</fullName>
    </submittedName>
</protein>
<sequence>IRWYQHQIYVKLCRAASANVRGELADFEYSPEDANGSAKVAIIGIERSIAAWGGLLNQFPDQEQSILELLAHLKNLLRRVEEAFQDARSFVRPGFDQPNWDS</sequence>